<reference evidence="16" key="1">
    <citation type="journal article" date="2019" name="Int. J. Syst. Evol. Microbiol.">
        <title>The Global Catalogue of Microorganisms (GCM) 10K type strain sequencing project: providing services to taxonomists for standard genome sequencing and annotation.</title>
        <authorList>
            <consortium name="The Broad Institute Genomics Platform"/>
            <consortium name="The Broad Institute Genome Sequencing Center for Infectious Disease"/>
            <person name="Wu L."/>
            <person name="Ma J."/>
        </authorList>
    </citation>
    <scope>NUCLEOTIDE SEQUENCE [LARGE SCALE GENOMIC DNA]</scope>
    <source>
        <strain evidence="16">CGMCC 4.7645</strain>
    </source>
</reference>
<dbReference type="GO" id="GO:0047480">
    <property type="term" value="F:UDP-N-acetylmuramoyl-tripeptide-D-alanyl-D-alanine ligase activity"/>
    <property type="evidence" value="ECO:0007669"/>
    <property type="project" value="UniProtKB-EC"/>
</dbReference>
<comment type="catalytic activity">
    <reaction evidence="10 11">
        <text>D-alanyl-D-alanine + UDP-N-acetyl-alpha-D-muramoyl-L-alanyl-gamma-D-glutamyl-meso-2,6-diaminopimelate + ATP = UDP-N-acetyl-alpha-D-muramoyl-L-alanyl-gamma-D-glutamyl-meso-2,6-diaminopimeloyl-D-alanyl-D-alanine + ADP + phosphate + H(+)</text>
        <dbReference type="Rhea" id="RHEA:28374"/>
        <dbReference type="ChEBI" id="CHEBI:15378"/>
        <dbReference type="ChEBI" id="CHEBI:30616"/>
        <dbReference type="ChEBI" id="CHEBI:43474"/>
        <dbReference type="ChEBI" id="CHEBI:57822"/>
        <dbReference type="ChEBI" id="CHEBI:61386"/>
        <dbReference type="ChEBI" id="CHEBI:83905"/>
        <dbReference type="ChEBI" id="CHEBI:456216"/>
        <dbReference type="EC" id="6.3.2.10"/>
    </reaction>
</comment>
<feature type="domain" description="Mur ligase central" evidence="14">
    <location>
        <begin position="132"/>
        <end position="319"/>
    </location>
</feature>
<dbReference type="InterPro" id="IPR005863">
    <property type="entry name" value="UDP-N-AcMur_synth"/>
</dbReference>
<keyword evidence="8 10" id="KW-0131">Cell cycle</keyword>
<proteinExistence type="inferred from homology"/>
<keyword evidence="2 10" id="KW-0436">Ligase</keyword>
<dbReference type="InterPro" id="IPR004101">
    <property type="entry name" value="Mur_ligase_C"/>
</dbReference>
<protein>
    <recommendedName>
        <fullName evidence="10 11">UDP-N-acetylmuramoyl-tripeptide--D-alanyl-D-alanine ligase</fullName>
        <ecNumber evidence="10 11">6.3.2.10</ecNumber>
    </recommendedName>
    <alternativeName>
        <fullName evidence="10">D-alanyl-D-alanine-adding enzyme</fullName>
    </alternativeName>
</protein>
<evidence type="ECO:0000259" key="12">
    <source>
        <dbReference type="Pfam" id="PF01225"/>
    </source>
</evidence>
<dbReference type="Pfam" id="PF01225">
    <property type="entry name" value="Mur_ligase"/>
    <property type="match status" value="1"/>
</dbReference>
<feature type="domain" description="Mur ligase C-terminal" evidence="13">
    <location>
        <begin position="342"/>
        <end position="474"/>
    </location>
</feature>
<keyword evidence="7 10" id="KW-0573">Peptidoglycan synthesis</keyword>
<evidence type="ECO:0000256" key="11">
    <source>
        <dbReference type="RuleBase" id="RU004136"/>
    </source>
</evidence>
<accession>A0ABW5GCA7</accession>
<dbReference type="EMBL" id="JBHUKR010000029">
    <property type="protein sequence ID" value="MFD2422556.1"/>
    <property type="molecule type" value="Genomic_DNA"/>
</dbReference>
<feature type="binding site" evidence="10">
    <location>
        <begin position="134"/>
        <end position="140"/>
    </location>
    <ligand>
        <name>ATP</name>
        <dbReference type="ChEBI" id="CHEBI:30616"/>
    </ligand>
</feature>
<evidence type="ECO:0000256" key="10">
    <source>
        <dbReference type="HAMAP-Rule" id="MF_02019"/>
    </source>
</evidence>
<name>A0ABW5GCA7_9PSEU</name>
<dbReference type="PANTHER" id="PTHR43024">
    <property type="entry name" value="UDP-N-ACETYLMURAMOYL-TRIPEPTIDE--D-ALANYL-D-ALANINE LIGASE"/>
    <property type="match status" value="1"/>
</dbReference>
<evidence type="ECO:0000313" key="16">
    <source>
        <dbReference type="Proteomes" id="UP001597417"/>
    </source>
</evidence>
<dbReference type="SUPFAM" id="SSF53244">
    <property type="entry name" value="MurD-like peptide ligases, peptide-binding domain"/>
    <property type="match status" value="1"/>
</dbReference>
<comment type="function">
    <text evidence="10 11">Involved in cell wall formation. Catalyzes the final step in the synthesis of UDP-N-acetylmuramoyl-pentapeptide, the precursor of murein.</text>
</comment>
<evidence type="ECO:0000256" key="5">
    <source>
        <dbReference type="ARBA" id="ARBA00022840"/>
    </source>
</evidence>
<comment type="caution">
    <text evidence="15">The sequence shown here is derived from an EMBL/GenBank/DDBJ whole genome shotgun (WGS) entry which is preliminary data.</text>
</comment>
<organism evidence="15 16">
    <name type="scientific">Amycolatopsis pigmentata</name>
    <dbReference type="NCBI Taxonomy" id="450801"/>
    <lineage>
        <taxon>Bacteria</taxon>
        <taxon>Bacillati</taxon>
        <taxon>Actinomycetota</taxon>
        <taxon>Actinomycetes</taxon>
        <taxon>Pseudonocardiales</taxon>
        <taxon>Pseudonocardiaceae</taxon>
        <taxon>Amycolatopsis</taxon>
    </lineage>
</organism>
<evidence type="ECO:0000256" key="9">
    <source>
        <dbReference type="ARBA" id="ARBA00023316"/>
    </source>
</evidence>
<evidence type="ECO:0000256" key="8">
    <source>
        <dbReference type="ARBA" id="ARBA00023306"/>
    </source>
</evidence>
<keyword evidence="9 10" id="KW-0961">Cell wall biogenesis/degradation</keyword>
<dbReference type="SUPFAM" id="SSF63418">
    <property type="entry name" value="MurE/MurF N-terminal domain"/>
    <property type="match status" value="1"/>
</dbReference>
<comment type="subcellular location">
    <subcellularLocation>
        <location evidence="10 11">Cytoplasm</location>
    </subcellularLocation>
</comment>
<evidence type="ECO:0000256" key="1">
    <source>
        <dbReference type="ARBA" id="ARBA00022490"/>
    </source>
</evidence>
<keyword evidence="1 10" id="KW-0963">Cytoplasm</keyword>
<dbReference type="EC" id="6.3.2.10" evidence="10 11"/>
<keyword evidence="3 10" id="KW-0132">Cell division</keyword>
<dbReference type="Proteomes" id="UP001597417">
    <property type="component" value="Unassembled WGS sequence"/>
</dbReference>
<comment type="pathway">
    <text evidence="10 11">Cell wall biogenesis; peptidoglycan biosynthesis.</text>
</comment>
<keyword evidence="6 10" id="KW-0133">Cell shape</keyword>
<evidence type="ECO:0000259" key="13">
    <source>
        <dbReference type="Pfam" id="PF02875"/>
    </source>
</evidence>
<evidence type="ECO:0000256" key="7">
    <source>
        <dbReference type="ARBA" id="ARBA00022984"/>
    </source>
</evidence>
<evidence type="ECO:0000256" key="3">
    <source>
        <dbReference type="ARBA" id="ARBA00022618"/>
    </source>
</evidence>
<dbReference type="Pfam" id="PF02875">
    <property type="entry name" value="Mur_ligase_C"/>
    <property type="match status" value="1"/>
</dbReference>
<dbReference type="Gene3D" id="3.90.190.20">
    <property type="entry name" value="Mur ligase, C-terminal domain"/>
    <property type="match status" value="1"/>
</dbReference>
<dbReference type="Gene3D" id="3.40.1390.10">
    <property type="entry name" value="MurE/MurF, N-terminal domain"/>
    <property type="match status" value="1"/>
</dbReference>
<dbReference type="RefSeq" id="WP_378271689.1">
    <property type="nucleotide sequence ID" value="NZ_JBHUKR010000029.1"/>
</dbReference>
<evidence type="ECO:0000256" key="4">
    <source>
        <dbReference type="ARBA" id="ARBA00022741"/>
    </source>
</evidence>
<dbReference type="HAMAP" id="MF_02019">
    <property type="entry name" value="MurF"/>
    <property type="match status" value="1"/>
</dbReference>
<keyword evidence="5 10" id="KW-0067">ATP-binding</keyword>
<feature type="domain" description="Mur ligase N-terminal catalytic" evidence="12">
    <location>
        <begin position="30"/>
        <end position="77"/>
    </location>
</feature>
<dbReference type="InterPro" id="IPR000713">
    <property type="entry name" value="Mur_ligase_N"/>
</dbReference>
<evidence type="ECO:0000256" key="6">
    <source>
        <dbReference type="ARBA" id="ARBA00022960"/>
    </source>
</evidence>
<dbReference type="InterPro" id="IPR036565">
    <property type="entry name" value="Mur-like_cat_sf"/>
</dbReference>
<dbReference type="InterPro" id="IPR013221">
    <property type="entry name" value="Mur_ligase_cen"/>
</dbReference>
<dbReference type="Gene3D" id="3.40.1190.10">
    <property type="entry name" value="Mur-like, catalytic domain"/>
    <property type="match status" value="1"/>
</dbReference>
<dbReference type="SUPFAM" id="SSF53623">
    <property type="entry name" value="MurD-like peptide ligases, catalytic domain"/>
    <property type="match status" value="1"/>
</dbReference>
<keyword evidence="4 10" id="KW-0547">Nucleotide-binding</keyword>
<dbReference type="Pfam" id="PF08245">
    <property type="entry name" value="Mur_ligase_M"/>
    <property type="match status" value="1"/>
</dbReference>
<keyword evidence="16" id="KW-1185">Reference proteome</keyword>
<evidence type="ECO:0000256" key="2">
    <source>
        <dbReference type="ARBA" id="ARBA00022598"/>
    </source>
</evidence>
<dbReference type="InterPro" id="IPR035911">
    <property type="entry name" value="MurE/MurF_N"/>
</dbReference>
<evidence type="ECO:0000259" key="14">
    <source>
        <dbReference type="Pfam" id="PF08245"/>
    </source>
</evidence>
<gene>
    <name evidence="10 15" type="primary">murF</name>
    <name evidence="15" type="ORF">ACFSXZ_40155</name>
</gene>
<evidence type="ECO:0000313" key="15">
    <source>
        <dbReference type="EMBL" id="MFD2422556.1"/>
    </source>
</evidence>
<sequence>MISLTLAEVAAVVGGRLHDTDGTPVITGTVEFDSRRVGAGGLFVALPGAKVDGHTFAAKAVQDGAAGVLAARPVGVPAVVVPPLAPGHAHEGAFALTADSDGSGAAVLVALAKLARHVVTELSRGELTVVGITGSSGKTTTKDVIAQLLEPLGPTVAPPGSFNNELGHPWTALRAGTGTRHLVLEMSARGPGHIAELAEVAPPKIGVVLNVGTAHVGEFGSREAIAKAKGELVEALPEDGVAVLNLDDPLVAAMASRTKARVVGVGESPDAQVRAEDVTLDDQARASFTLVTPDGRAPVTLPLYGEHQVGNALSAAAVALELGSTVAEVAERLSALERRSLRRMEVTTRADGLTVLNDAYNANPESVRAALKTLASMSKGREGTRSWAVLGVMAELGEDSVSAHDEIGRLAVRLDIDRLVVVGGAGSAAAPMHHGATQEGSWGEESVLVPDTGAAIDLLRAEVRPGDVVLVKASNALGLWRVADALLAGQDAGTETEGGVS</sequence>
<dbReference type="PANTHER" id="PTHR43024:SF1">
    <property type="entry name" value="UDP-N-ACETYLMURAMOYL-TRIPEPTIDE--D-ALANYL-D-ALANINE LIGASE"/>
    <property type="match status" value="1"/>
</dbReference>
<dbReference type="InterPro" id="IPR051046">
    <property type="entry name" value="MurCDEF_CellWall_CoF430Synth"/>
</dbReference>
<dbReference type="NCBIfam" id="TIGR01143">
    <property type="entry name" value="murF"/>
    <property type="match status" value="1"/>
</dbReference>
<dbReference type="InterPro" id="IPR036615">
    <property type="entry name" value="Mur_ligase_C_dom_sf"/>
</dbReference>
<comment type="similarity">
    <text evidence="10">Belongs to the MurCDEF family. MurF subfamily.</text>
</comment>